<feature type="coiled-coil region" evidence="1">
    <location>
        <begin position="354"/>
        <end position="381"/>
    </location>
</feature>
<feature type="compositionally biased region" description="Polar residues" evidence="2">
    <location>
        <begin position="227"/>
        <end position="247"/>
    </location>
</feature>
<dbReference type="AlphaFoldDB" id="A0A2A9MIH2"/>
<feature type="compositionally biased region" description="Basic and acidic residues" evidence="2">
    <location>
        <begin position="447"/>
        <end position="461"/>
    </location>
</feature>
<accession>A0A2A9MIH2</accession>
<dbReference type="GeneID" id="40311015"/>
<sequence length="690" mass="76592">MVQELEKDAFSEVHPEGLTPPLISLIQRERMLNIFSEGLLEPFTQTLLNKAVKTCANGASCRLPFAGRCCVCTLPLPCEEMSHNYKNELILLGLYEDSAVDAAGADGTASPAEYYTRSLQVSLRETLADIGLHCQPRSGASHQGVWTSTTAGRRPKGGNVSAPSQSHTAGLHRGSESSTKLVGETQSLWCENESDRREAVPSPIECDSSVPAAEATAGYRYEARLSSAMTGKPSNATTSPTLPTDNKLSGLRRSYRDALLEPLQLRSPQNSSFAPRDRPSGDRDFSPFSVLYLAAGSPRTQMDDTNDRFFAGCLPERYRRDREVAVESLDNKRKTKEVEAAQIAKLLAIEKYKERKLDARLKELRERMQKELQNQSYLQEKEKKRELRNRFLRRQIEEYYRQRETEITKKRGAGFRRIRQTLHLSSEDGDVENPSEFRGKAVLTRGRDRLERGRTKGENARDSCNPGNAYSRGSPPAACPYLCDDCRQRAIQDAPVKAADDALPELQQGEGTAPLQQPSVDPVYPGTSQSPGMLPHLPTAPSQPYPDREQEQFPARGPRGTTQMPGDPVCPPPLHNVHLAAAANEIEHLLAASADDLVYASSWSWPSFQCGGLPGYGLKPDRLPDPTLKTASSFPFYASNQRKQPLKKRRVSQLVHAYSANNWTKKNGTARKANQKTEDVFTFGARQDTS</sequence>
<gene>
    <name evidence="3" type="ORF">BESB_060870</name>
</gene>
<evidence type="ECO:0000256" key="2">
    <source>
        <dbReference type="SAM" id="MobiDB-lite"/>
    </source>
</evidence>
<dbReference type="OrthoDB" id="10580634at2759"/>
<proteinExistence type="predicted"/>
<evidence type="ECO:0000256" key="1">
    <source>
        <dbReference type="SAM" id="Coils"/>
    </source>
</evidence>
<dbReference type="Proteomes" id="UP000224006">
    <property type="component" value="Chromosome V"/>
</dbReference>
<organism evidence="3 4">
    <name type="scientific">Besnoitia besnoiti</name>
    <name type="common">Apicomplexan protozoan</name>
    <dbReference type="NCBI Taxonomy" id="94643"/>
    <lineage>
        <taxon>Eukaryota</taxon>
        <taxon>Sar</taxon>
        <taxon>Alveolata</taxon>
        <taxon>Apicomplexa</taxon>
        <taxon>Conoidasida</taxon>
        <taxon>Coccidia</taxon>
        <taxon>Eucoccidiorida</taxon>
        <taxon>Eimeriorina</taxon>
        <taxon>Sarcocystidae</taxon>
        <taxon>Besnoitia</taxon>
    </lineage>
</organism>
<feature type="region of interest" description="Disordered" evidence="2">
    <location>
        <begin position="141"/>
        <end position="178"/>
    </location>
</feature>
<reference evidence="3 4" key="1">
    <citation type="submission" date="2017-09" db="EMBL/GenBank/DDBJ databases">
        <title>Genome sequencing of Besnoitia besnoiti strain Bb-Ger1.</title>
        <authorList>
            <person name="Schares G."/>
            <person name="Venepally P."/>
            <person name="Lorenzi H.A."/>
        </authorList>
    </citation>
    <scope>NUCLEOTIDE SEQUENCE [LARGE SCALE GENOMIC DNA]</scope>
    <source>
        <strain evidence="3 4">Bb-Ger1</strain>
    </source>
</reference>
<evidence type="ECO:0000313" key="3">
    <source>
        <dbReference type="EMBL" id="PFH35200.1"/>
    </source>
</evidence>
<protein>
    <submittedName>
        <fullName evidence="3">Uncharacterized protein</fullName>
    </submittedName>
</protein>
<evidence type="ECO:0000313" key="4">
    <source>
        <dbReference type="Proteomes" id="UP000224006"/>
    </source>
</evidence>
<comment type="caution">
    <text evidence="3">The sequence shown here is derived from an EMBL/GenBank/DDBJ whole genome shotgun (WGS) entry which is preliminary data.</text>
</comment>
<keyword evidence="4" id="KW-1185">Reference proteome</keyword>
<dbReference type="EMBL" id="NWUJ01000005">
    <property type="protein sequence ID" value="PFH35200.1"/>
    <property type="molecule type" value="Genomic_DNA"/>
</dbReference>
<feature type="region of interest" description="Disordered" evidence="2">
    <location>
        <begin position="226"/>
        <end position="284"/>
    </location>
</feature>
<dbReference type="KEGG" id="bbes:BESB_060870"/>
<feature type="region of interest" description="Disordered" evidence="2">
    <location>
        <begin position="666"/>
        <end position="690"/>
    </location>
</feature>
<name>A0A2A9MIH2_BESBE</name>
<keyword evidence="1" id="KW-0175">Coiled coil</keyword>
<feature type="region of interest" description="Disordered" evidence="2">
    <location>
        <begin position="447"/>
        <end position="474"/>
    </location>
</feature>
<feature type="compositionally biased region" description="Basic and acidic residues" evidence="2">
    <location>
        <begin position="275"/>
        <end position="284"/>
    </location>
</feature>
<dbReference type="RefSeq" id="XP_029219209.1">
    <property type="nucleotide sequence ID" value="XM_029364501.1"/>
</dbReference>
<feature type="region of interest" description="Disordered" evidence="2">
    <location>
        <begin position="511"/>
        <end position="564"/>
    </location>
</feature>
<feature type="compositionally biased region" description="Polar residues" evidence="2">
    <location>
        <begin position="141"/>
        <end position="151"/>
    </location>
</feature>
<dbReference type="VEuPathDB" id="ToxoDB:BESB_060870"/>